<reference evidence="1" key="1">
    <citation type="submission" date="2022-10" db="EMBL/GenBank/DDBJ databases">
        <title>The complete genomes of actinobacterial strains from the NBC collection.</title>
        <authorList>
            <person name="Joergensen T.S."/>
            <person name="Alvarez Arevalo M."/>
            <person name="Sterndorff E.B."/>
            <person name="Faurdal D."/>
            <person name="Vuksanovic O."/>
            <person name="Mourched A.-S."/>
            <person name="Charusanti P."/>
            <person name="Shaw S."/>
            <person name="Blin K."/>
            <person name="Weber T."/>
        </authorList>
    </citation>
    <scope>NUCLEOTIDE SEQUENCE</scope>
    <source>
        <strain evidence="1">NBC_00093</strain>
    </source>
</reference>
<name>A0AAU2A924_9ACTN</name>
<organism evidence="1">
    <name type="scientific">Streptomyces sp. NBC_00093</name>
    <dbReference type="NCBI Taxonomy" id="2975649"/>
    <lineage>
        <taxon>Bacteria</taxon>
        <taxon>Bacillati</taxon>
        <taxon>Actinomycetota</taxon>
        <taxon>Actinomycetes</taxon>
        <taxon>Kitasatosporales</taxon>
        <taxon>Streptomycetaceae</taxon>
        <taxon>Streptomyces</taxon>
    </lineage>
</organism>
<sequence>MQDLFDSARVCVSSPYYALDDLRVLAPGYAEALVPCRHRTGQQELPISAADAGRRLAVLGLCAAETARVSGASGASGEEEAPYYLVRSLYAEYAPPSAWPEYAMTLVAEAGAGFHGYRHAFADARLTGEFSDDTYVSARVEYDVLPAVLFERMVPTQPIPAPAPVAGSRTPGPPSPALAGVSYDNCRVSAGMLITPELCAGHFDGRPVLPLTVAAAGLTALVDHVVDGMTGGYAQRWAPRAMSVRADRMAGAGEWAVLGGIGEFREHGIRFRGEVRVRGEVVSTLVLDVVVSDG</sequence>
<proteinExistence type="predicted"/>
<dbReference type="AlphaFoldDB" id="A0AAU2A924"/>
<dbReference type="EMBL" id="CP108222">
    <property type="protein sequence ID" value="WTT20252.1"/>
    <property type="molecule type" value="Genomic_DNA"/>
</dbReference>
<accession>A0AAU2A924</accession>
<protein>
    <submittedName>
        <fullName evidence="1">Uncharacterized protein</fullName>
    </submittedName>
</protein>
<evidence type="ECO:0000313" key="1">
    <source>
        <dbReference type="EMBL" id="WTT20252.1"/>
    </source>
</evidence>
<gene>
    <name evidence="1" type="ORF">OHA22_34355</name>
</gene>